<evidence type="ECO:0000259" key="16">
    <source>
        <dbReference type="PROSITE" id="PS51217"/>
    </source>
</evidence>
<gene>
    <name evidence="17" type="ORF">EV696_11414</name>
</gene>
<accession>A0A4R6UL51</accession>
<comment type="catalytic activity">
    <reaction evidence="13">
        <text>ATP + H2O = ADP + phosphate + H(+)</text>
        <dbReference type="Rhea" id="RHEA:13065"/>
        <dbReference type="ChEBI" id="CHEBI:15377"/>
        <dbReference type="ChEBI" id="CHEBI:15378"/>
        <dbReference type="ChEBI" id="CHEBI:30616"/>
        <dbReference type="ChEBI" id="CHEBI:43474"/>
        <dbReference type="ChEBI" id="CHEBI:456216"/>
        <dbReference type="EC" id="5.6.2.4"/>
    </reaction>
</comment>
<dbReference type="NCBIfam" id="NF008743">
    <property type="entry name" value="PRK11773.1"/>
    <property type="match status" value="1"/>
</dbReference>
<dbReference type="SUPFAM" id="SSF52540">
    <property type="entry name" value="P-loop containing nucleoside triphosphate hydrolases"/>
    <property type="match status" value="1"/>
</dbReference>
<dbReference type="Pfam" id="PF21196">
    <property type="entry name" value="PcrA_UvrD_tudor"/>
    <property type="match status" value="1"/>
</dbReference>
<dbReference type="FunFam" id="1.10.486.10:FF:000003">
    <property type="entry name" value="ATP-dependent DNA helicase"/>
    <property type="match status" value="1"/>
</dbReference>
<evidence type="ECO:0000256" key="11">
    <source>
        <dbReference type="ARBA" id="ARBA00034808"/>
    </source>
</evidence>
<dbReference type="GO" id="GO:0005524">
    <property type="term" value="F:ATP binding"/>
    <property type="evidence" value="ECO:0007669"/>
    <property type="project" value="UniProtKB-UniRule"/>
</dbReference>
<reference evidence="17 18" key="1">
    <citation type="submission" date="2019-03" db="EMBL/GenBank/DDBJ databases">
        <title>Genomic Encyclopedia of Type Strains, Phase IV (KMG-IV): sequencing the most valuable type-strain genomes for metagenomic binning, comparative biology and taxonomic classification.</title>
        <authorList>
            <person name="Goeker M."/>
        </authorList>
    </citation>
    <scope>NUCLEOTIDE SEQUENCE [LARGE SCALE GENOMIC DNA]</scope>
    <source>
        <strain evidence="17 18">DSM 103792</strain>
    </source>
</reference>
<evidence type="ECO:0000256" key="9">
    <source>
        <dbReference type="ARBA" id="ARBA00023235"/>
    </source>
</evidence>
<keyword evidence="5 14" id="KW-0347">Helicase</keyword>
<dbReference type="AlphaFoldDB" id="A0A4R6UL51"/>
<comment type="similarity">
    <text evidence="1">Belongs to the helicase family. UvrD subfamily.</text>
</comment>
<dbReference type="GO" id="GO:0000725">
    <property type="term" value="P:recombinational repair"/>
    <property type="evidence" value="ECO:0007669"/>
    <property type="project" value="TreeGrafter"/>
</dbReference>
<dbReference type="InterPro" id="IPR000212">
    <property type="entry name" value="DNA_helicase_UvrD/REP"/>
</dbReference>
<evidence type="ECO:0000256" key="8">
    <source>
        <dbReference type="ARBA" id="ARBA00023204"/>
    </source>
</evidence>
<dbReference type="PANTHER" id="PTHR11070">
    <property type="entry name" value="UVRD / RECB / PCRA DNA HELICASE FAMILY MEMBER"/>
    <property type="match status" value="1"/>
</dbReference>
<evidence type="ECO:0000256" key="2">
    <source>
        <dbReference type="ARBA" id="ARBA00022741"/>
    </source>
</evidence>
<evidence type="ECO:0000256" key="14">
    <source>
        <dbReference type="PROSITE-ProRule" id="PRU00560"/>
    </source>
</evidence>
<comment type="caution">
    <text evidence="17">The sequence shown here is derived from an EMBL/GenBank/DDBJ whole genome shotgun (WGS) entry which is preliminary data.</text>
</comment>
<keyword evidence="4 14" id="KW-0378">Hydrolase</keyword>
<evidence type="ECO:0000256" key="4">
    <source>
        <dbReference type="ARBA" id="ARBA00022801"/>
    </source>
</evidence>
<name>A0A4R6UL51_9GAMM</name>
<dbReference type="Gene3D" id="1.10.10.160">
    <property type="match status" value="1"/>
</dbReference>
<dbReference type="GO" id="GO:0043138">
    <property type="term" value="F:3'-5' DNA helicase activity"/>
    <property type="evidence" value="ECO:0007669"/>
    <property type="project" value="UniProtKB-EC"/>
</dbReference>
<keyword evidence="18" id="KW-1185">Reference proteome</keyword>
<proteinExistence type="inferred from homology"/>
<evidence type="ECO:0000256" key="3">
    <source>
        <dbReference type="ARBA" id="ARBA00022763"/>
    </source>
</evidence>
<dbReference type="InterPro" id="IPR027417">
    <property type="entry name" value="P-loop_NTPase"/>
</dbReference>
<protein>
    <recommendedName>
        <fullName evidence="11">DNA 3'-5' helicase</fullName>
        <ecNumber evidence="11">5.6.2.4</ecNumber>
    </recommendedName>
    <alternativeName>
        <fullName evidence="12">DNA 3'-5' helicase II</fullName>
    </alternativeName>
</protein>
<dbReference type="OrthoDB" id="9806690at2"/>
<evidence type="ECO:0000256" key="13">
    <source>
        <dbReference type="ARBA" id="ARBA00048988"/>
    </source>
</evidence>
<dbReference type="RefSeq" id="WP_133591891.1">
    <property type="nucleotide sequence ID" value="NZ_CP037953.1"/>
</dbReference>
<evidence type="ECO:0000256" key="1">
    <source>
        <dbReference type="ARBA" id="ARBA00009922"/>
    </source>
</evidence>
<feature type="domain" description="UvrD-like helicase C-terminal" evidence="16">
    <location>
        <begin position="286"/>
        <end position="563"/>
    </location>
</feature>
<comment type="catalytic activity">
    <reaction evidence="10">
        <text>Couples ATP hydrolysis with the unwinding of duplex DNA by translocating in the 3'-5' direction.</text>
        <dbReference type="EC" id="5.6.2.4"/>
    </reaction>
</comment>
<feature type="binding site" evidence="14">
    <location>
        <begin position="28"/>
        <end position="35"/>
    </location>
    <ligand>
        <name>ATP</name>
        <dbReference type="ChEBI" id="CHEBI:30616"/>
    </ligand>
</feature>
<evidence type="ECO:0000256" key="12">
    <source>
        <dbReference type="ARBA" id="ARBA00034923"/>
    </source>
</evidence>
<evidence type="ECO:0000256" key="5">
    <source>
        <dbReference type="ARBA" id="ARBA00022806"/>
    </source>
</evidence>
<dbReference type="GO" id="GO:0016887">
    <property type="term" value="F:ATP hydrolysis activity"/>
    <property type="evidence" value="ECO:0007669"/>
    <property type="project" value="RHEA"/>
</dbReference>
<sequence>MNTSLIDSLNPAQREAVTATDKALLVLAGAGSGKTRVLVHRIAYMATELGLSPYAMMAVTFTNKAAAEMRHRIEALLGGPAAGMWIGTFHGLCHRFLRAHWHDAGLPENFQVLDSDDQQRLIKRAIRALNLDENQWPPKQAQWWINGQKDEGLRPEDIRHQGDLFVATQLKIYQAYEEICRVAGAIDFAELLLRVVELFKKKPALLAHYQTRFNHILVDEFQDTNGIQYQFVKLLAGPHTDITAVGDDDQSIYGWRGARVENLNTFLKDFKQSRIIRLEQNYRSTATILAAANAVIDHNTGRLGKELWTEGNKGEAIAMYSAFNEQEEARFIAEKIEQWVDSGKDYSSIAILYRSNAQSRVLEEALLQRRIPYRIYGGLRFFERQEIKDALAYLRLTFNRDDDAAFERVVNTPTRGIGEKTVETLRERARLHQMSLWKATQLLVNEKGLPARALAALQGFMQLVITLDSSTNEVPLHEQMRTVIHESGLAAMYAAERGEKALARKENLEELINAAREFEPDEEVEDLSPLAGFLTHAALEAGETQASEFNDAVQMMTLHSAKGLEFPLVFIAGMEEGLFPHSMSMEEPGRLEEERRLCYVGITRAKEKLFLTRAEKRRMWGRESYSDWSRFVDEIPSELLQEIRLGGKLTTPVYQRSHSSASLPNYPFKVGSDVEHSAFGIGTVLGYEGDGPQMRVQVNFTGAGCKWLVLAYAKLNAV</sequence>
<dbReference type="EMBL" id="SNYM01000014">
    <property type="protein sequence ID" value="TDQ46229.1"/>
    <property type="molecule type" value="Genomic_DNA"/>
</dbReference>
<dbReference type="FunFam" id="3.40.50.300:FF:001201">
    <property type="entry name" value="ATP-dependent DNA helicase UvrD2"/>
    <property type="match status" value="1"/>
</dbReference>
<dbReference type="InterPro" id="IPR013986">
    <property type="entry name" value="DExx_box_DNA_helicase_dom_sf"/>
</dbReference>
<keyword evidence="7" id="KW-0238">DNA-binding</keyword>
<evidence type="ECO:0000313" key="17">
    <source>
        <dbReference type="EMBL" id="TDQ46229.1"/>
    </source>
</evidence>
<dbReference type="PANTHER" id="PTHR11070:SF2">
    <property type="entry name" value="ATP-DEPENDENT DNA HELICASE SRS2"/>
    <property type="match status" value="1"/>
</dbReference>
<dbReference type="GO" id="GO:0033202">
    <property type="term" value="C:DNA helicase complex"/>
    <property type="evidence" value="ECO:0007669"/>
    <property type="project" value="TreeGrafter"/>
</dbReference>
<evidence type="ECO:0000259" key="15">
    <source>
        <dbReference type="PROSITE" id="PS51198"/>
    </source>
</evidence>
<dbReference type="PROSITE" id="PS51198">
    <property type="entry name" value="UVRD_HELICASE_ATP_BIND"/>
    <property type="match status" value="1"/>
</dbReference>
<feature type="domain" description="UvrD-like helicase ATP-binding" evidence="15">
    <location>
        <begin position="7"/>
        <end position="285"/>
    </location>
</feature>
<evidence type="ECO:0000256" key="7">
    <source>
        <dbReference type="ARBA" id="ARBA00023125"/>
    </source>
</evidence>
<dbReference type="GO" id="GO:0003677">
    <property type="term" value="F:DNA binding"/>
    <property type="evidence" value="ECO:0007669"/>
    <property type="project" value="UniProtKB-KW"/>
</dbReference>
<evidence type="ECO:0000313" key="18">
    <source>
        <dbReference type="Proteomes" id="UP000295375"/>
    </source>
</evidence>
<dbReference type="InterPro" id="IPR014016">
    <property type="entry name" value="UvrD-like_ATP-bd"/>
</dbReference>
<dbReference type="Proteomes" id="UP000295375">
    <property type="component" value="Unassembled WGS sequence"/>
</dbReference>
<dbReference type="CDD" id="cd18807">
    <property type="entry name" value="SF1_C_UvrD"/>
    <property type="match status" value="1"/>
</dbReference>
<keyword evidence="3" id="KW-0227">DNA damage</keyword>
<evidence type="ECO:0000256" key="6">
    <source>
        <dbReference type="ARBA" id="ARBA00022840"/>
    </source>
</evidence>
<dbReference type="PROSITE" id="PS51217">
    <property type="entry name" value="UVRD_HELICASE_CTER"/>
    <property type="match status" value="1"/>
</dbReference>
<dbReference type="Gene3D" id="1.10.486.10">
    <property type="entry name" value="PCRA, domain 4"/>
    <property type="match status" value="1"/>
</dbReference>
<dbReference type="Pfam" id="PF00580">
    <property type="entry name" value="UvrD-helicase"/>
    <property type="match status" value="1"/>
</dbReference>
<dbReference type="Pfam" id="PF13361">
    <property type="entry name" value="UvrD_C"/>
    <property type="match status" value="1"/>
</dbReference>
<dbReference type="GO" id="GO:0005829">
    <property type="term" value="C:cytosol"/>
    <property type="evidence" value="ECO:0007669"/>
    <property type="project" value="TreeGrafter"/>
</dbReference>
<keyword evidence="8" id="KW-0234">DNA repair</keyword>
<keyword evidence="6 14" id="KW-0067">ATP-binding</keyword>
<dbReference type="CDD" id="cd17932">
    <property type="entry name" value="DEXQc_UvrD"/>
    <property type="match status" value="1"/>
</dbReference>
<dbReference type="Gene3D" id="3.40.50.300">
    <property type="entry name" value="P-loop containing nucleotide triphosphate hydrolases"/>
    <property type="match status" value="2"/>
</dbReference>
<keyword evidence="9" id="KW-0413">Isomerase</keyword>
<organism evidence="17 18">
    <name type="scientific">Permianibacter aggregans</name>
    <dbReference type="NCBI Taxonomy" id="1510150"/>
    <lineage>
        <taxon>Bacteria</taxon>
        <taxon>Pseudomonadati</taxon>
        <taxon>Pseudomonadota</taxon>
        <taxon>Gammaproteobacteria</taxon>
        <taxon>Pseudomonadales</taxon>
        <taxon>Pseudomonadaceae</taxon>
        <taxon>Permianibacter</taxon>
    </lineage>
</organism>
<dbReference type="InterPro" id="IPR014017">
    <property type="entry name" value="DNA_helicase_UvrD-like_C"/>
</dbReference>
<dbReference type="FunFam" id="1.10.10.160:FF:000002">
    <property type="entry name" value="DNA helicase"/>
    <property type="match status" value="1"/>
</dbReference>
<dbReference type="EC" id="5.6.2.4" evidence="11"/>
<keyword evidence="2 14" id="KW-0547">Nucleotide-binding</keyword>
<evidence type="ECO:0000256" key="10">
    <source>
        <dbReference type="ARBA" id="ARBA00034617"/>
    </source>
</evidence>